<sequence>MKCESCKGLIWEYLLSHSNSCASQVASALSVDKSYCQTILRWLLSQGCIEHIGGTGHSNDPRRFSAKADNPPPLPDIQKVRAKRKRKFSKGYEQKLWNNMKIEQVFSIKSITSTLDIKESTANRFVKKLQKAGYLVRIINSRRVASNEFNYRYRLIKDTGRLAPLSRRNGLWDLNEQKFYPFGHRSQPKEVMHDMVG</sequence>
<dbReference type="AlphaFoldDB" id="A0A2J9VKN4"/>
<organism evidence="1 2">
    <name type="scientific">Vibrio mimicus</name>
    <dbReference type="NCBI Taxonomy" id="674"/>
    <lineage>
        <taxon>Bacteria</taxon>
        <taxon>Pseudomonadati</taxon>
        <taxon>Pseudomonadota</taxon>
        <taxon>Gammaproteobacteria</taxon>
        <taxon>Vibrionales</taxon>
        <taxon>Vibrionaceae</taxon>
        <taxon>Vibrio</taxon>
    </lineage>
</organism>
<dbReference type="InterPro" id="IPR036390">
    <property type="entry name" value="WH_DNA-bd_sf"/>
</dbReference>
<name>A0A2J9VKN4_VIBMI</name>
<dbReference type="RefSeq" id="WP_000649518.1">
    <property type="nucleotide sequence ID" value="NZ_JIDP01000001.1"/>
</dbReference>
<dbReference type="OrthoDB" id="5600716at2"/>
<dbReference type="SUPFAM" id="SSF46785">
    <property type="entry name" value="Winged helix' DNA-binding domain"/>
    <property type="match status" value="1"/>
</dbReference>
<comment type="caution">
    <text evidence="1">The sequence shown here is derived from an EMBL/GenBank/DDBJ whole genome shotgun (WGS) entry which is preliminary data.</text>
</comment>
<proteinExistence type="predicted"/>
<dbReference type="EMBL" id="LOSJ02000001">
    <property type="protein sequence ID" value="PNM64282.1"/>
    <property type="molecule type" value="Genomic_DNA"/>
</dbReference>
<evidence type="ECO:0000313" key="2">
    <source>
        <dbReference type="Proteomes" id="UP000053748"/>
    </source>
</evidence>
<gene>
    <name evidence="1" type="ORF">AL544_005060</name>
</gene>
<keyword evidence="2" id="KW-1185">Reference proteome</keyword>
<dbReference type="Proteomes" id="UP000053748">
    <property type="component" value="Unassembled WGS sequence"/>
</dbReference>
<protein>
    <submittedName>
        <fullName evidence="1">Uncharacterized protein</fullName>
    </submittedName>
</protein>
<reference evidence="1" key="1">
    <citation type="submission" date="2017-12" db="EMBL/GenBank/DDBJ databases">
        <title>FDA dAtabase for Regulatory Grade micrObial Sequences (FDA-ARGOS): Supporting development and validation of Infectious Disease Dx tests.</title>
        <authorList>
            <person name="Hoffmann M."/>
            <person name="Allard M."/>
            <person name="Evans P."/>
            <person name="Brown E."/>
            <person name="Tallon L.J."/>
            <person name="Sadzewicz L."/>
            <person name="Sengamalay N."/>
            <person name="Ott S."/>
            <person name="Godinez A."/>
            <person name="Nagaraj S."/>
            <person name="Vavikolanu K."/>
            <person name="Aluvathingal J."/>
            <person name="Nadendla S."/>
            <person name="Hobson J."/>
            <person name="Sichtig H."/>
        </authorList>
    </citation>
    <scope>NUCLEOTIDE SEQUENCE [LARGE SCALE GENOMIC DNA]</scope>
    <source>
        <strain evidence="1">FDAARGOS_113</strain>
    </source>
</reference>
<evidence type="ECO:0000313" key="1">
    <source>
        <dbReference type="EMBL" id="PNM64282.1"/>
    </source>
</evidence>
<accession>A0A2J9VKN4</accession>